<keyword evidence="3" id="KW-0812">Transmembrane</keyword>
<dbReference type="Pfam" id="PF03816">
    <property type="entry name" value="LytR_cpsA_psr"/>
    <property type="match status" value="1"/>
</dbReference>
<dbReference type="Gene3D" id="3.40.630.190">
    <property type="entry name" value="LCP protein"/>
    <property type="match status" value="1"/>
</dbReference>
<evidence type="ECO:0000313" key="5">
    <source>
        <dbReference type="EMBL" id="SFJ05400.1"/>
    </source>
</evidence>
<sequence>MDDLKMLRDLGAELEHQPPATLARQRDRLPALQGDRPPAARPRRLRVGWPVVGLAAAATVAAVTVPTLVLKAGESVAPTGARPVKVTGALNILVVGTDSQVGTPRFRSGARSDSILLAHLPADRERITFVSLPRDSIVQIPACGATPARKDMINSAFDKGGLACTVKTVETLTDVRIDHAMEFNFQAFKEVVDALGGVEVRLPEPVNNHQAKLTLPAGKSLLDGEKALAYARLRYYGDGSDIQRIKRQVALMQAMLRKARQGLADPVRLRSFLSAATRSVKSDMDLDTMVAVAASARESQPTFLAVPWRPAPGDPRKIVWSQPEASKLFGGLR</sequence>
<dbReference type="Proteomes" id="UP000199111">
    <property type="component" value="Unassembled WGS sequence"/>
</dbReference>
<protein>
    <submittedName>
        <fullName evidence="5">Transcriptional attenuator, LytR family</fullName>
    </submittedName>
</protein>
<evidence type="ECO:0000259" key="4">
    <source>
        <dbReference type="Pfam" id="PF03816"/>
    </source>
</evidence>
<accession>A0A1I3N8N3</accession>
<dbReference type="NCBIfam" id="TIGR00350">
    <property type="entry name" value="lytR_cpsA_psr"/>
    <property type="match status" value="1"/>
</dbReference>
<dbReference type="PANTHER" id="PTHR33392">
    <property type="entry name" value="POLYISOPRENYL-TEICHOIC ACID--PEPTIDOGLYCAN TEICHOIC ACID TRANSFERASE TAGU"/>
    <property type="match status" value="1"/>
</dbReference>
<keyword evidence="3" id="KW-1133">Transmembrane helix</keyword>
<feature type="transmembrane region" description="Helical" evidence="3">
    <location>
        <begin position="47"/>
        <end position="69"/>
    </location>
</feature>
<gene>
    <name evidence="5" type="ORF">SAMN05216275_106142</name>
</gene>
<dbReference type="GeneID" id="96298087"/>
<dbReference type="InterPro" id="IPR050922">
    <property type="entry name" value="LytR/CpsA/Psr_CW_biosynth"/>
</dbReference>
<dbReference type="PANTHER" id="PTHR33392:SF6">
    <property type="entry name" value="POLYISOPRENYL-TEICHOIC ACID--PEPTIDOGLYCAN TEICHOIC ACID TRANSFERASE TAGU"/>
    <property type="match status" value="1"/>
</dbReference>
<feature type="domain" description="Cell envelope-related transcriptional attenuator" evidence="4">
    <location>
        <begin position="111"/>
        <end position="260"/>
    </location>
</feature>
<evidence type="ECO:0000313" key="6">
    <source>
        <dbReference type="Proteomes" id="UP000199111"/>
    </source>
</evidence>
<dbReference type="AlphaFoldDB" id="A0A1I3N8N3"/>
<comment type="similarity">
    <text evidence="1">Belongs to the LytR/CpsA/Psr (LCP) family.</text>
</comment>
<reference evidence="6" key="1">
    <citation type="submission" date="2016-10" db="EMBL/GenBank/DDBJ databases">
        <authorList>
            <person name="Varghese N."/>
            <person name="Submissions S."/>
        </authorList>
    </citation>
    <scope>NUCLEOTIDE SEQUENCE [LARGE SCALE GENOMIC DNA]</scope>
    <source>
        <strain evidence="6">CGMCC 4.2126</strain>
    </source>
</reference>
<name>A0A1I3N8N3_9ACTN</name>
<dbReference type="RefSeq" id="WP_093886995.1">
    <property type="nucleotide sequence ID" value="NZ_FOQY01000006.1"/>
</dbReference>
<proteinExistence type="inferred from homology"/>
<keyword evidence="6" id="KW-1185">Reference proteome</keyword>
<evidence type="ECO:0000256" key="3">
    <source>
        <dbReference type="SAM" id="Phobius"/>
    </source>
</evidence>
<evidence type="ECO:0000256" key="2">
    <source>
        <dbReference type="SAM" id="MobiDB-lite"/>
    </source>
</evidence>
<organism evidence="5 6">
    <name type="scientific">Streptosporangium canum</name>
    <dbReference type="NCBI Taxonomy" id="324952"/>
    <lineage>
        <taxon>Bacteria</taxon>
        <taxon>Bacillati</taxon>
        <taxon>Actinomycetota</taxon>
        <taxon>Actinomycetes</taxon>
        <taxon>Streptosporangiales</taxon>
        <taxon>Streptosporangiaceae</taxon>
        <taxon>Streptosporangium</taxon>
    </lineage>
</organism>
<dbReference type="EMBL" id="FOQY01000006">
    <property type="protein sequence ID" value="SFJ05400.1"/>
    <property type="molecule type" value="Genomic_DNA"/>
</dbReference>
<evidence type="ECO:0000256" key="1">
    <source>
        <dbReference type="ARBA" id="ARBA00006068"/>
    </source>
</evidence>
<keyword evidence="3" id="KW-0472">Membrane</keyword>
<feature type="region of interest" description="Disordered" evidence="2">
    <location>
        <begin position="13"/>
        <end position="41"/>
    </location>
</feature>
<dbReference type="InterPro" id="IPR004474">
    <property type="entry name" value="LytR_CpsA_psr"/>
</dbReference>